<dbReference type="RefSeq" id="WP_244350990.1">
    <property type="nucleotide sequence ID" value="NZ_JAFIRA010000030.1"/>
</dbReference>
<protein>
    <submittedName>
        <fullName evidence="1">Uncharacterized protein</fullName>
    </submittedName>
</protein>
<keyword evidence="2" id="KW-1185">Reference proteome</keyword>
<evidence type="ECO:0000313" key="1">
    <source>
        <dbReference type="EMBL" id="MCJ2543543.1"/>
    </source>
</evidence>
<comment type="caution">
    <text evidence="1">The sequence shown here is derived from an EMBL/GenBank/DDBJ whole genome shotgun (WGS) entry which is preliminary data.</text>
</comment>
<dbReference type="EMBL" id="JAFIRA010000030">
    <property type="protein sequence ID" value="MCJ2543543.1"/>
    <property type="molecule type" value="Genomic_DNA"/>
</dbReference>
<reference evidence="1" key="1">
    <citation type="submission" date="2021-02" db="EMBL/GenBank/DDBJ databases">
        <title>The CRISPR/cas machinery reduction and long-range gene transfer in the hot spring cyanobacterium Synechococcus.</title>
        <authorList>
            <person name="Dvorak P."/>
            <person name="Jahodarova E."/>
            <person name="Hasler P."/>
            <person name="Poulickova A."/>
        </authorList>
    </citation>
    <scope>NUCLEOTIDE SEQUENCE</scope>
    <source>
        <strain evidence="1">Rupite</strain>
    </source>
</reference>
<proteinExistence type="predicted"/>
<sequence>MQHLLIPSSRQITAADLSPRRQKLAHLARTVLKALVAQFAPSEDPKIWRRRDPSGRWVWEIRYGQEQITLSEEDQVRQWVERHYYHLRR</sequence>
<evidence type="ECO:0000313" key="2">
    <source>
        <dbReference type="Proteomes" id="UP000830835"/>
    </source>
</evidence>
<organism evidence="1 2">
    <name type="scientific">Thermostichus vulcanus str. 'Rupite'</name>
    <dbReference type="NCBI Taxonomy" id="2813851"/>
    <lineage>
        <taxon>Bacteria</taxon>
        <taxon>Bacillati</taxon>
        <taxon>Cyanobacteriota</taxon>
        <taxon>Cyanophyceae</taxon>
        <taxon>Thermostichales</taxon>
        <taxon>Thermostichaceae</taxon>
        <taxon>Thermostichus</taxon>
    </lineage>
</organism>
<dbReference type="Proteomes" id="UP000830835">
    <property type="component" value="Unassembled WGS sequence"/>
</dbReference>
<name>A0ABT0CCM5_THEVL</name>
<gene>
    <name evidence="1" type="ORF">JX360_11585</name>
</gene>
<accession>A0ABT0CCM5</accession>